<accession>A0ABN5H507</accession>
<evidence type="ECO:0000256" key="7">
    <source>
        <dbReference type="ARBA" id="ARBA00023172"/>
    </source>
</evidence>
<organism evidence="12 13">
    <name type="scientific">Sulfobacillus thermotolerans</name>
    <dbReference type="NCBI Taxonomy" id="338644"/>
    <lineage>
        <taxon>Bacteria</taxon>
        <taxon>Bacillati</taxon>
        <taxon>Bacillota</taxon>
        <taxon>Clostridia</taxon>
        <taxon>Eubacteriales</taxon>
        <taxon>Clostridiales Family XVII. Incertae Sedis</taxon>
        <taxon>Sulfobacillus</taxon>
    </lineage>
</organism>
<keyword evidence="8 9" id="KW-0131">Cell cycle</keyword>
<dbReference type="InterPro" id="IPR013762">
    <property type="entry name" value="Integrase-like_cat_sf"/>
</dbReference>
<keyword evidence="2 9" id="KW-0963">Cytoplasm</keyword>
<dbReference type="HAMAP" id="MF_01808">
    <property type="entry name" value="Recomb_XerC_XerD"/>
    <property type="match status" value="1"/>
</dbReference>
<dbReference type="PROSITE" id="PS51900">
    <property type="entry name" value="CB"/>
    <property type="match status" value="1"/>
</dbReference>
<dbReference type="Pfam" id="PF02899">
    <property type="entry name" value="Phage_int_SAM_1"/>
    <property type="match status" value="1"/>
</dbReference>
<reference evidence="12 13" key="1">
    <citation type="journal article" date="2019" name="Sci. Rep.">
        <title>Sulfobacillus thermotolerans: new insights into resistance and metabolic capacities of acidophilic chemolithotrophs.</title>
        <authorList>
            <person name="Panyushkina A.E."/>
            <person name="Babenko V.V."/>
            <person name="Nikitina A.S."/>
            <person name="Selezneva O.V."/>
            <person name="Tsaplina I.A."/>
            <person name="Letarova M.A."/>
            <person name="Kostryukova E.S."/>
            <person name="Letarov A.V."/>
        </authorList>
    </citation>
    <scope>NUCLEOTIDE SEQUENCE [LARGE SCALE GENOMIC DNA]</scope>
    <source>
        <strain evidence="12 13">Kr1</strain>
    </source>
</reference>
<dbReference type="Gene3D" id="1.10.150.130">
    <property type="match status" value="1"/>
</dbReference>
<gene>
    <name evidence="9" type="primary">xerC</name>
    <name evidence="12" type="ORF">BXT84_11830</name>
</gene>
<feature type="active site" evidence="9">
    <location>
        <position position="168"/>
    </location>
</feature>
<evidence type="ECO:0000256" key="9">
    <source>
        <dbReference type="HAMAP-Rule" id="MF_01808"/>
    </source>
</evidence>
<feature type="active site" description="O-(3'-phospho-DNA)-tyrosine intermediate" evidence="9">
    <location>
        <position position="273"/>
    </location>
</feature>
<evidence type="ECO:0000256" key="6">
    <source>
        <dbReference type="ARBA" id="ARBA00023125"/>
    </source>
</evidence>
<dbReference type="InterPro" id="IPR023009">
    <property type="entry name" value="Tyrosine_recombinase_XerC/XerD"/>
</dbReference>
<evidence type="ECO:0000256" key="1">
    <source>
        <dbReference type="ARBA" id="ARBA00004496"/>
    </source>
</evidence>
<dbReference type="InterPro" id="IPR044068">
    <property type="entry name" value="CB"/>
</dbReference>
<feature type="active site" evidence="9">
    <location>
        <position position="264"/>
    </location>
</feature>
<keyword evidence="4 9" id="KW-0159">Chromosome partition</keyword>
<evidence type="ECO:0000256" key="2">
    <source>
        <dbReference type="ARBA" id="ARBA00022490"/>
    </source>
</evidence>
<dbReference type="SUPFAM" id="SSF47823">
    <property type="entry name" value="lambda integrase-like, N-terminal domain"/>
    <property type="match status" value="1"/>
</dbReference>
<sequence>MSESEGIAYYLRYLQNVEHAAVNTIEAYRRDLRQLVEAAGPYETLSSQDLRRWAASLLAQGLAPRSVARKVAVVRGFYRFAQRHGLRADNPAQRLLAPRFRPSLPRTLTMDEAHDLIEQAPKRPGPLGLRDWALLELLYGAGLRSQEAVSLNQHDVDLVANVVHVQGKGGKQRVVPFGTKAHDALYQYVEHSRPRLARPSVQALFVNYQGGRLTTRSVRRIIKSVLAKAAIQRNVSPHWLRHSFATHMLMNGADLRVIQELLGHSTLRTTQLYTLVSQEHIATVYQHAHPRA</sequence>
<dbReference type="EMBL" id="CP019454">
    <property type="protein sequence ID" value="AUW94548.1"/>
    <property type="molecule type" value="Genomic_DNA"/>
</dbReference>
<feature type="domain" description="Core-binding (CB)" evidence="11">
    <location>
        <begin position="1"/>
        <end position="82"/>
    </location>
</feature>
<dbReference type="InterPro" id="IPR004107">
    <property type="entry name" value="Integrase_SAM-like_N"/>
</dbReference>
<dbReference type="Pfam" id="PF00589">
    <property type="entry name" value="Phage_integrase"/>
    <property type="match status" value="1"/>
</dbReference>
<keyword evidence="6 9" id="KW-0238">DNA-binding</keyword>
<keyword evidence="3 9" id="KW-0132">Cell division</keyword>
<dbReference type="InterPro" id="IPR011010">
    <property type="entry name" value="DNA_brk_join_enz"/>
</dbReference>
<dbReference type="Proteomes" id="UP000325292">
    <property type="component" value="Chromosome"/>
</dbReference>
<dbReference type="NCBIfam" id="NF001399">
    <property type="entry name" value="PRK00283.1"/>
    <property type="match status" value="1"/>
</dbReference>
<evidence type="ECO:0000256" key="3">
    <source>
        <dbReference type="ARBA" id="ARBA00022618"/>
    </source>
</evidence>
<protein>
    <recommendedName>
        <fullName evidence="9">Tyrosine recombinase XerC</fullName>
    </recommendedName>
</protein>
<evidence type="ECO:0000259" key="10">
    <source>
        <dbReference type="PROSITE" id="PS51898"/>
    </source>
</evidence>
<feature type="active site" evidence="9">
    <location>
        <position position="144"/>
    </location>
</feature>
<dbReference type="InterPro" id="IPR010998">
    <property type="entry name" value="Integrase_recombinase_N"/>
</dbReference>
<feature type="active site" evidence="9">
    <location>
        <position position="238"/>
    </location>
</feature>
<feature type="active site" evidence="9">
    <location>
        <position position="241"/>
    </location>
</feature>
<keyword evidence="7 9" id="KW-0233">DNA recombination</keyword>
<proteinExistence type="inferred from homology"/>
<dbReference type="Gene3D" id="1.10.443.10">
    <property type="entry name" value="Intergrase catalytic core"/>
    <property type="match status" value="1"/>
</dbReference>
<keyword evidence="5 9" id="KW-0229">DNA integration</keyword>
<evidence type="ECO:0000313" key="12">
    <source>
        <dbReference type="EMBL" id="AUW94548.1"/>
    </source>
</evidence>
<evidence type="ECO:0000256" key="8">
    <source>
        <dbReference type="ARBA" id="ARBA00023306"/>
    </source>
</evidence>
<comment type="function">
    <text evidence="9">Site-specific tyrosine recombinase, which acts by catalyzing the cutting and rejoining of the recombining DNA molecules. The XerC-XerD complex is essential to convert dimers of the bacterial chromosome into monomers to permit their segregation at cell division. It also contributes to the segregational stability of plasmids.</text>
</comment>
<dbReference type="PANTHER" id="PTHR30349:SF77">
    <property type="entry name" value="TYROSINE RECOMBINASE XERC"/>
    <property type="match status" value="1"/>
</dbReference>
<evidence type="ECO:0000259" key="11">
    <source>
        <dbReference type="PROSITE" id="PS51900"/>
    </source>
</evidence>
<dbReference type="PANTHER" id="PTHR30349">
    <property type="entry name" value="PHAGE INTEGRASE-RELATED"/>
    <property type="match status" value="1"/>
</dbReference>
<comment type="subunit">
    <text evidence="9">Forms a cyclic heterotetrameric complex composed of two molecules of XerC and two molecules of XerD.</text>
</comment>
<dbReference type="InterPro" id="IPR050090">
    <property type="entry name" value="Tyrosine_recombinase_XerCD"/>
</dbReference>
<evidence type="ECO:0000256" key="4">
    <source>
        <dbReference type="ARBA" id="ARBA00022829"/>
    </source>
</evidence>
<evidence type="ECO:0000256" key="5">
    <source>
        <dbReference type="ARBA" id="ARBA00022908"/>
    </source>
</evidence>
<keyword evidence="13" id="KW-1185">Reference proteome</keyword>
<dbReference type="CDD" id="cd00798">
    <property type="entry name" value="INT_XerDC_C"/>
    <property type="match status" value="1"/>
</dbReference>
<dbReference type="SUPFAM" id="SSF56349">
    <property type="entry name" value="DNA breaking-rejoining enzymes"/>
    <property type="match status" value="1"/>
</dbReference>
<comment type="similarity">
    <text evidence="9">Belongs to the 'phage' integrase family. XerC subfamily.</text>
</comment>
<name>A0ABN5H507_9FIRM</name>
<evidence type="ECO:0000313" key="13">
    <source>
        <dbReference type="Proteomes" id="UP000325292"/>
    </source>
</evidence>
<comment type="subcellular location">
    <subcellularLocation>
        <location evidence="1 9">Cytoplasm</location>
    </subcellularLocation>
</comment>
<dbReference type="PROSITE" id="PS51898">
    <property type="entry name" value="TYR_RECOMBINASE"/>
    <property type="match status" value="1"/>
</dbReference>
<feature type="domain" description="Tyr recombinase" evidence="10">
    <location>
        <begin position="103"/>
        <end position="286"/>
    </location>
</feature>
<dbReference type="InterPro" id="IPR002104">
    <property type="entry name" value="Integrase_catalytic"/>
</dbReference>